<name>A0A7C8ID17_9PLEO</name>
<reference evidence="5 6" key="1">
    <citation type="submission" date="2020-01" db="EMBL/GenBank/DDBJ databases">
        <authorList>
            <consortium name="DOE Joint Genome Institute"/>
            <person name="Haridas S."/>
            <person name="Albert R."/>
            <person name="Binder M."/>
            <person name="Bloem J."/>
            <person name="Labutti K."/>
            <person name="Salamov A."/>
            <person name="Andreopoulos B."/>
            <person name="Baker S.E."/>
            <person name="Barry K."/>
            <person name="Bills G."/>
            <person name="Bluhm B.H."/>
            <person name="Cannon C."/>
            <person name="Castanera R."/>
            <person name="Culley D.E."/>
            <person name="Daum C."/>
            <person name="Ezra D."/>
            <person name="Gonzalez J.B."/>
            <person name="Henrissat B."/>
            <person name="Kuo A."/>
            <person name="Liang C."/>
            <person name="Lipzen A."/>
            <person name="Lutzoni F."/>
            <person name="Magnuson J."/>
            <person name="Mondo S."/>
            <person name="Nolan M."/>
            <person name="Ohm R."/>
            <person name="Pangilinan J."/>
            <person name="Park H.-J.H."/>
            <person name="Ramirez L."/>
            <person name="Alfaro M."/>
            <person name="Sun H."/>
            <person name="Tritt A."/>
            <person name="Yoshinaga Y."/>
            <person name="Zwiers L.-H.L."/>
            <person name="Turgeon B.G."/>
            <person name="Goodwin S.B."/>
            <person name="Spatafora J.W."/>
            <person name="Crous P.W."/>
            <person name="Grigoriev I.V."/>
        </authorList>
    </citation>
    <scope>NUCLEOTIDE SEQUENCE [LARGE SCALE GENOMIC DNA]</scope>
    <source>
        <strain evidence="5 6">CBS 611.86</strain>
    </source>
</reference>
<organism evidence="5 6">
    <name type="scientific">Massariosphaeria phaeospora</name>
    <dbReference type="NCBI Taxonomy" id="100035"/>
    <lineage>
        <taxon>Eukaryota</taxon>
        <taxon>Fungi</taxon>
        <taxon>Dikarya</taxon>
        <taxon>Ascomycota</taxon>
        <taxon>Pezizomycotina</taxon>
        <taxon>Dothideomycetes</taxon>
        <taxon>Pleosporomycetidae</taxon>
        <taxon>Pleosporales</taxon>
        <taxon>Pleosporales incertae sedis</taxon>
        <taxon>Massariosphaeria</taxon>
    </lineage>
</organism>
<gene>
    <name evidence="5" type="ORF">BDV95DRAFT_627909</name>
</gene>
<evidence type="ECO:0000313" key="6">
    <source>
        <dbReference type="Proteomes" id="UP000481861"/>
    </source>
</evidence>
<evidence type="ECO:0000313" key="5">
    <source>
        <dbReference type="EMBL" id="KAF2873153.1"/>
    </source>
</evidence>
<dbReference type="InterPro" id="IPR057326">
    <property type="entry name" value="KR_dom"/>
</dbReference>
<dbReference type="PANTHER" id="PTHR43669:SF3">
    <property type="entry name" value="ALCOHOL DEHYDROGENASE, PUTATIVE (AFU_ORTHOLOGUE AFUA_3G03445)-RELATED"/>
    <property type="match status" value="1"/>
</dbReference>
<evidence type="ECO:0000256" key="1">
    <source>
        <dbReference type="ARBA" id="ARBA00006484"/>
    </source>
</evidence>
<dbReference type="InterPro" id="IPR002347">
    <property type="entry name" value="SDR_fam"/>
</dbReference>
<dbReference type="EMBL" id="JAADJZ010000008">
    <property type="protein sequence ID" value="KAF2873153.1"/>
    <property type="molecule type" value="Genomic_DNA"/>
</dbReference>
<keyword evidence="6" id="KW-1185">Reference proteome</keyword>
<protein>
    <recommendedName>
        <fullName evidence="4">Ketoreductase domain-containing protein</fullName>
    </recommendedName>
</protein>
<comment type="similarity">
    <text evidence="1">Belongs to the short-chain dehydrogenases/reductases (SDR) family.</text>
</comment>
<dbReference type="FunFam" id="3.40.50.720:FF:000084">
    <property type="entry name" value="Short-chain dehydrogenase reductase"/>
    <property type="match status" value="1"/>
</dbReference>
<evidence type="ECO:0000256" key="2">
    <source>
        <dbReference type="ARBA" id="ARBA00022857"/>
    </source>
</evidence>
<dbReference type="SUPFAM" id="SSF51735">
    <property type="entry name" value="NAD(P)-binding Rossmann-fold domains"/>
    <property type="match status" value="1"/>
</dbReference>
<dbReference type="PRINTS" id="PR00081">
    <property type="entry name" value="GDHRDH"/>
</dbReference>
<dbReference type="Pfam" id="PF13561">
    <property type="entry name" value="adh_short_C2"/>
    <property type="match status" value="1"/>
</dbReference>
<dbReference type="Gene3D" id="3.40.50.720">
    <property type="entry name" value="NAD(P)-binding Rossmann-like Domain"/>
    <property type="match status" value="1"/>
</dbReference>
<dbReference type="PROSITE" id="PS00061">
    <property type="entry name" value="ADH_SHORT"/>
    <property type="match status" value="1"/>
</dbReference>
<dbReference type="SMART" id="SM00822">
    <property type="entry name" value="PKS_KR"/>
    <property type="match status" value="1"/>
</dbReference>
<dbReference type="PANTHER" id="PTHR43669">
    <property type="entry name" value="5-KETO-D-GLUCONATE 5-REDUCTASE"/>
    <property type="match status" value="1"/>
</dbReference>
<dbReference type="GO" id="GO:0016491">
    <property type="term" value="F:oxidoreductase activity"/>
    <property type="evidence" value="ECO:0007669"/>
    <property type="project" value="UniProtKB-KW"/>
</dbReference>
<keyword evidence="2" id="KW-0521">NADP</keyword>
<evidence type="ECO:0000259" key="4">
    <source>
        <dbReference type="SMART" id="SM00822"/>
    </source>
</evidence>
<accession>A0A7C8ID17</accession>
<sequence length="255" mass="27055">MSDIKDSKAVIVGGTHGIGLATAQLLISKGSQVIITGRNPENLQSASHQLRDTATVHRCDITSLEAINDLSEKIKQRFGSDAQLDLLFLNAGYARLEPFTAVTESSFHRTFSTNVFGTFFAAQTLAPLVKPGGAIVFTTSIANRRGIPGMAIYSASKAAVHSLAQTLAAELADRNVRVSAVSPGFIKTPTMGVADAGREEIEEFEKFGAQQTPMGRVGAAEEVARAVVYLAFEATFTTGKEIVVDGGLASVEKEH</sequence>
<comment type="caution">
    <text evidence="5">The sequence shown here is derived from an EMBL/GenBank/DDBJ whole genome shotgun (WGS) entry which is preliminary data.</text>
</comment>
<evidence type="ECO:0000256" key="3">
    <source>
        <dbReference type="ARBA" id="ARBA00023002"/>
    </source>
</evidence>
<dbReference type="Proteomes" id="UP000481861">
    <property type="component" value="Unassembled WGS sequence"/>
</dbReference>
<keyword evidence="3" id="KW-0560">Oxidoreductase</keyword>
<dbReference type="AlphaFoldDB" id="A0A7C8ID17"/>
<proteinExistence type="inferred from homology"/>
<dbReference type="InterPro" id="IPR036291">
    <property type="entry name" value="NAD(P)-bd_dom_sf"/>
</dbReference>
<dbReference type="InterPro" id="IPR020904">
    <property type="entry name" value="Sc_DH/Rdtase_CS"/>
</dbReference>
<dbReference type="CDD" id="cd05233">
    <property type="entry name" value="SDR_c"/>
    <property type="match status" value="1"/>
</dbReference>
<dbReference type="PRINTS" id="PR00080">
    <property type="entry name" value="SDRFAMILY"/>
</dbReference>
<feature type="domain" description="Ketoreductase" evidence="4">
    <location>
        <begin position="7"/>
        <end position="184"/>
    </location>
</feature>
<dbReference type="OrthoDB" id="1669814at2759"/>